<dbReference type="Proteomes" id="UP001352223">
    <property type="component" value="Unassembled WGS sequence"/>
</dbReference>
<dbReference type="SUPFAM" id="SSF53254">
    <property type="entry name" value="Phosphoglycerate mutase-like"/>
    <property type="match status" value="1"/>
</dbReference>
<dbReference type="PANTHER" id="PTHR48100">
    <property type="entry name" value="BROAD-SPECIFICITY PHOSPHATASE YOR283W-RELATED"/>
    <property type="match status" value="1"/>
</dbReference>
<dbReference type="Pfam" id="PF00300">
    <property type="entry name" value="His_Phos_1"/>
    <property type="match status" value="1"/>
</dbReference>
<evidence type="ECO:0000313" key="3">
    <source>
        <dbReference type="Proteomes" id="UP001352223"/>
    </source>
</evidence>
<dbReference type="RefSeq" id="WP_324767896.1">
    <property type="nucleotide sequence ID" value="NZ_BAAATS010000032.1"/>
</dbReference>
<sequence>MGDLLLVRHGQTEWTLSRQHTSFTDLPLTVRGEQEAAAVAPSLAGRDIAMALTSPLRRAVRTAELAGLTSTTADPDLREWDYGSYEGITTAQIHRTRPDWNLWTDGVAPGPGDHPGESPEDVGIRARRVLDRIGPLLSDPAAGDVVLVAHGHILRVLTAARLGLPPAAGALFALDTGTVSRLSLEHGRPVIKAWNMTAPVTHQPGAAAPLTSGYRRPERQPAHC</sequence>
<protein>
    <submittedName>
        <fullName evidence="2">Histidine phosphatase family protein</fullName>
    </submittedName>
</protein>
<dbReference type="Gene3D" id="3.40.50.1240">
    <property type="entry name" value="Phosphoglycerate mutase-like"/>
    <property type="match status" value="1"/>
</dbReference>
<evidence type="ECO:0000256" key="1">
    <source>
        <dbReference type="SAM" id="MobiDB-lite"/>
    </source>
</evidence>
<feature type="compositionally biased region" description="Basic and acidic residues" evidence="1">
    <location>
        <begin position="215"/>
        <end position="224"/>
    </location>
</feature>
<dbReference type="EMBL" id="JAOZYB010000062">
    <property type="protein sequence ID" value="MEB3960747.1"/>
    <property type="molecule type" value="Genomic_DNA"/>
</dbReference>
<dbReference type="InterPro" id="IPR013078">
    <property type="entry name" value="His_Pase_superF_clade-1"/>
</dbReference>
<dbReference type="PANTHER" id="PTHR48100:SF15">
    <property type="entry name" value="SEDOHEPTULOSE 1,7-BISPHOSPHATASE"/>
    <property type="match status" value="1"/>
</dbReference>
<evidence type="ECO:0000313" key="2">
    <source>
        <dbReference type="EMBL" id="MEB3960747.1"/>
    </source>
</evidence>
<dbReference type="InterPro" id="IPR050275">
    <property type="entry name" value="PGM_Phosphatase"/>
</dbReference>
<accession>A0ABU6C814</accession>
<proteinExistence type="predicted"/>
<dbReference type="CDD" id="cd07067">
    <property type="entry name" value="HP_PGM_like"/>
    <property type="match status" value="1"/>
</dbReference>
<dbReference type="SMART" id="SM00855">
    <property type="entry name" value="PGAM"/>
    <property type="match status" value="1"/>
</dbReference>
<comment type="caution">
    <text evidence="2">The sequence shown here is derived from an EMBL/GenBank/DDBJ whole genome shotgun (WGS) entry which is preliminary data.</text>
</comment>
<feature type="region of interest" description="Disordered" evidence="1">
    <location>
        <begin position="202"/>
        <end position="224"/>
    </location>
</feature>
<gene>
    <name evidence="2" type="ORF">OKJ48_10910</name>
</gene>
<reference evidence="2 3" key="1">
    <citation type="submission" date="2022-10" db="EMBL/GenBank/DDBJ databases">
        <authorList>
            <person name="Xie J."/>
            <person name="Shen N."/>
        </authorList>
    </citation>
    <scope>NUCLEOTIDE SEQUENCE [LARGE SCALE GENOMIC DNA]</scope>
    <source>
        <strain evidence="2 3">DSM 41681</strain>
    </source>
</reference>
<name>A0ABU6C814_9ACTN</name>
<dbReference type="InterPro" id="IPR029033">
    <property type="entry name" value="His_PPase_superfam"/>
</dbReference>
<keyword evidence="3" id="KW-1185">Reference proteome</keyword>
<organism evidence="2 3">
    <name type="scientific">Streptomyces kunmingensis</name>
    <dbReference type="NCBI Taxonomy" id="68225"/>
    <lineage>
        <taxon>Bacteria</taxon>
        <taxon>Bacillati</taxon>
        <taxon>Actinomycetota</taxon>
        <taxon>Actinomycetes</taxon>
        <taxon>Kitasatosporales</taxon>
        <taxon>Streptomycetaceae</taxon>
        <taxon>Streptomyces</taxon>
    </lineage>
</organism>